<reference evidence="1 2" key="1">
    <citation type="submission" date="2020-08" db="EMBL/GenBank/DDBJ databases">
        <title>Sequencing the genomes of 1000 actinobacteria strains.</title>
        <authorList>
            <person name="Klenk H.-P."/>
        </authorList>
    </citation>
    <scope>NUCLEOTIDE SEQUENCE [LARGE SCALE GENOMIC DNA]</scope>
    <source>
        <strain evidence="1 2">DSM 45362</strain>
    </source>
</reference>
<sequence length="178" mass="18692">MSGTSAADGVLVTELARTMLERVVAVETDQAAARVIFPQQAEAYLADPARALAGRDRRGRPLEFGLTGVEVLLVPVLMEAAVEVLGYLTGHALLRGGAASAAVLRRLFGRPAVAPADAPTDPEPEPEPVLTPAQWAEVARIVESVLVRHARMTPERAERLAIAVVGAGVLGKGDHGPR</sequence>
<name>A0A841BH13_9ACTN</name>
<dbReference type="AlphaFoldDB" id="A0A841BH13"/>
<dbReference type="EMBL" id="JACHMN010000001">
    <property type="protein sequence ID" value="MBB5867574.1"/>
    <property type="molecule type" value="Genomic_DNA"/>
</dbReference>
<keyword evidence="2" id="KW-1185">Reference proteome</keyword>
<organism evidence="1 2">
    <name type="scientific">Allocatelliglobosispora scoriae</name>
    <dbReference type="NCBI Taxonomy" id="643052"/>
    <lineage>
        <taxon>Bacteria</taxon>
        <taxon>Bacillati</taxon>
        <taxon>Actinomycetota</taxon>
        <taxon>Actinomycetes</taxon>
        <taxon>Micromonosporales</taxon>
        <taxon>Micromonosporaceae</taxon>
        <taxon>Allocatelliglobosispora</taxon>
    </lineage>
</organism>
<accession>A0A841BH13</accession>
<evidence type="ECO:0000313" key="2">
    <source>
        <dbReference type="Proteomes" id="UP000587527"/>
    </source>
</evidence>
<dbReference type="RefSeq" id="WP_184832488.1">
    <property type="nucleotide sequence ID" value="NZ_JACHMN010000001.1"/>
</dbReference>
<gene>
    <name evidence="1" type="ORF">F4553_000953</name>
</gene>
<protein>
    <submittedName>
        <fullName evidence="1">Uncharacterized protein</fullName>
    </submittedName>
</protein>
<comment type="caution">
    <text evidence="1">The sequence shown here is derived from an EMBL/GenBank/DDBJ whole genome shotgun (WGS) entry which is preliminary data.</text>
</comment>
<evidence type="ECO:0000313" key="1">
    <source>
        <dbReference type="EMBL" id="MBB5867574.1"/>
    </source>
</evidence>
<proteinExistence type="predicted"/>
<dbReference type="Proteomes" id="UP000587527">
    <property type="component" value="Unassembled WGS sequence"/>
</dbReference>